<evidence type="ECO:0000313" key="4">
    <source>
        <dbReference type="Proteomes" id="UP000821837"/>
    </source>
</evidence>
<dbReference type="InterPro" id="IPR036691">
    <property type="entry name" value="Endo/exonu/phosph_ase_sf"/>
</dbReference>
<feature type="compositionally biased region" description="Polar residues" evidence="1">
    <location>
        <begin position="166"/>
        <end position="177"/>
    </location>
</feature>
<feature type="compositionally biased region" description="Polar residues" evidence="1">
    <location>
        <begin position="231"/>
        <end position="241"/>
    </location>
</feature>
<feature type="domain" description="Endonuclease/exonuclease/phosphatase" evidence="2">
    <location>
        <begin position="645"/>
        <end position="862"/>
    </location>
</feature>
<feature type="region of interest" description="Disordered" evidence="1">
    <location>
        <begin position="544"/>
        <end position="563"/>
    </location>
</feature>
<feature type="compositionally biased region" description="Polar residues" evidence="1">
    <location>
        <begin position="1"/>
        <end position="11"/>
    </location>
</feature>
<dbReference type="VEuPathDB" id="VectorBase:RSAN_035899"/>
<comment type="caution">
    <text evidence="3">The sequence shown here is derived from an EMBL/GenBank/DDBJ whole genome shotgun (WGS) entry which is preliminary data.</text>
</comment>
<reference evidence="3" key="1">
    <citation type="journal article" date="2020" name="Cell">
        <title>Large-Scale Comparative Analyses of Tick Genomes Elucidate Their Genetic Diversity and Vector Capacities.</title>
        <authorList>
            <consortium name="Tick Genome and Microbiome Consortium (TIGMIC)"/>
            <person name="Jia N."/>
            <person name="Wang J."/>
            <person name="Shi W."/>
            <person name="Du L."/>
            <person name="Sun Y."/>
            <person name="Zhan W."/>
            <person name="Jiang J.F."/>
            <person name="Wang Q."/>
            <person name="Zhang B."/>
            <person name="Ji P."/>
            <person name="Bell-Sakyi L."/>
            <person name="Cui X.M."/>
            <person name="Yuan T.T."/>
            <person name="Jiang B.G."/>
            <person name="Yang W.F."/>
            <person name="Lam T.T."/>
            <person name="Chang Q.C."/>
            <person name="Ding S.J."/>
            <person name="Wang X.J."/>
            <person name="Zhu J.G."/>
            <person name="Ruan X.D."/>
            <person name="Zhao L."/>
            <person name="Wei J.T."/>
            <person name="Ye R.Z."/>
            <person name="Que T.C."/>
            <person name="Du C.H."/>
            <person name="Zhou Y.H."/>
            <person name="Cheng J.X."/>
            <person name="Dai P.F."/>
            <person name="Guo W.B."/>
            <person name="Han X.H."/>
            <person name="Huang E.J."/>
            <person name="Li L.F."/>
            <person name="Wei W."/>
            <person name="Gao Y.C."/>
            <person name="Liu J.Z."/>
            <person name="Shao H.Z."/>
            <person name="Wang X."/>
            <person name="Wang C.C."/>
            <person name="Yang T.C."/>
            <person name="Huo Q.B."/>
            <person name="Li W."/>
            <person name="Chen H.Y."/>
            <person name="Chen S.E."/>
            <person name="Zhou L.G."/>
            <person name="Ni X.B."/>
            <person name="Tian J.H."/>
            <person name="Sheng Y."/>
            <person name="Liu T."/>
            <person name="Pan Y.S."/>
            <person name="Xia L.Y."/>
            <person name="Li J."/>
            <person name="Zhao F."/>
            <person name="Cao W.C."/>
        </authorList>
    </citation>
    <scope>NUCLEOTIDE SEQUENCE</scope>
    <source>
        <strain evidence="3">Rsan-2018</strain>
    </source>
</reference>
<dbReference type="PANTHER" id="PTHR33273">
    <property type="entry name" value="DOMAIN-CONTAINING PROTEIN, PUTATIVE-RELATED"/>
    <property type="match status" value="1"/>
</dbReference>
<feature type="compositionally biased region" description="Polar residues" evidence="1">
    <location>
        <begin position="196"/>
        <end position="205"/>
    </location>
</feature>
<feature type="compositionally biased region" description="Polar residues" evidence="1">
    <location>
        <begin position="250"/>
        <end position="259"/>
    </location>
</feature>
<proteinExistence type="predicted"/>
<gene>
    <name evidence="3" type="ORF">HPB52_021538</name>
</gene>
<dbReference type="InterPro" id="IPR005135">
    <property type="entry name" value="Endo/exonuclease/phosphatase"/>
</dbReference>
<evidence type="ECO:0000313" key="3">
    <source>
        <dbReference type="EMBL" id="KAH7936332.1"/>
    </source>
</evidence>
<feature type="compositionally biased region" description="Low complexity" evidence="1">
    <location>
        <begin position="570"/>
        <end position="582"/>
    </location>
</feature>
<feature type="compositionally biased region" description="Polar residues" evidence="1">
    <location>
        <begin position="92"/>
        <end position="106"/>
    </location>
</feature>
<name>A0A9D4SNX6_RHISA</name>
<dbReference type="Proteomes" id="UP000821837">
    <property type="component" value="Unassembled WGS sequence"/>
</dbReference>
<accession>A0A9D4SNX6</accession>
<feature type="region of interest" description="Disordered" evidence="1">
    <location>
        <begin position="1"/>
        <end position="23"/>
    </location>
</feature>
<dbReference type="AlphaFoldDB" id="A0A9D4SNX6"/>
<protein>
    <recommendedName>
        <fullName evidence="2">Endonuclease/exonuclease/phosphatase domain-containing protein</fullName>
    </recommendedName>
</protein>
<dbReference type="PANTHER" id="PTHR33273:SF4">
    <property type="entry name" value="ENDONUCLEASE_EXONUCLEASE_PHOSPHATASE DOMAIN-CONTAINING PROTEIN"/>
    <property type="match status" value="1"/>
</dbReference>
<feature type="region of interest" description="Disordered" evidence="1">
    <location>
        <begin position="88"/>
        <end position="269"/>
    </location>
</feature>
<feature type="region of interest" description="Disordered" evidence="1">
    <location>
        <begin position="569"/>
        <end position="598"/>
    </location>
</feature>
<evidence type="ECO:0000256" key="1">
    <source>
        <dbReference type="SAM" id="MobiDB-lite"/>
    </source>
</evidence>
<evidence type="ECO:0000259" key="2">
    <source>
        <dbReference type="Pfam" id="PF03372"/>
    </source>
</evidence>
<dbReference type="GO" id="GO:0003824">
    <property type="term" value="F:catalytic activity"/>
    <property type="evidence" value="ECO:0007669"/>
    <property type="project" value="InterPro"/>
</dbReference>
<dbReference type="EMBL" id="JABSTV010001255">
    <property type="protein sequence ID" value="KAH7936332.1"/>
    <property type="molecule type" value="Genomic_DNA"/>
</dbReference>
<feature type="compositionally biased region" description="Basic residues" evidence="1">
    <location>
        <begin position="206"/>
        <end position="217"/>
    </location>
</feature>
<keyword evidence="4" id="KW-1185">Reference proteome</keyword>
<reference evidence="3" key="2">
    <citation type="submission" date="2021-09" db="EMBL/GenBank/DDBJ databases">
        <authorList>
            <person name="Jia N."/>
            <person name="Wang J."/>
            <person name="Shi W."/>
            <person name="Du L."/>
            <person name="Sun Y."/>
            <person name="Zhan W."/>
            <person name="Jiang J."/>
            <person name="Wang Q."/>
            <person name="Zhang B."/>
            <person name="Ji P."/>
            <person name="Sakyi L.B."/>
            <person name="Cui X."/>
            <person name="Yuan T."/>
            <person name="Jiang B."/>
            <person name="Yang W."/>
            <person name="Lam T.T.-Y."/>
            <person name="Chang Q."/>
            <person name="Ding S."/>
            <person name="Wang X."/>
            <person name="Zhu J."/>
            <person name="Ruan X."/>
            <person name="Zhao L."/>
            <person name="Wei J."/>
            <person name="Que T."/>
            <person name="Du C."/>
            <person name="Cheng J."/>
            <person name="Dai P."/>
            <person name="Han X."/>
            <person name="Huang E."/>
            <person name="Gao Y."/>
            <person name="Liu J."/>
            <person name="Shao H."/>
            <person name="Ye R."/>
            <person name="Li L."/>
            <person name="Wei W."/>
            <person name="Wang X."/>
            <person name="Wang C."/>
            <person name="Huo Q."/>
            <person name="Li W."/>
            <person name="Guo W."/>
            <person name="Chen H."/>
            <person name="Chen S."/>
            <person name="Zhou L."/>
            <person name="Zhou L."/>
            <person name="Ni X."/>
            <person name="Tian J."/>
            <person name="Zhou Y."/>
            <person name="Sheng Y."/>
            <person name="Liu T."/>
            <person name="Pan Y."/>
            <person name="Xia L."/>
            <person name="Li J."/>
            <person name="Zhao F."/>
            <person name="Cao W."/>
        </authorList>
    </citation>
    <scope>NUCLEOTIDE SEQUENCE</scope>
    <source>
        <strain evidence="3">Rsan-2018</strain>
        <tissue evidence="3">Larvae</tissue>
    </source>
</reference>
<sequence>MCNALRTNATMAESAPPASRVPRKCHRRSCSASAASLVPTSYEELRLCQTLQANAATIVDLWQTRRAASSAATAAISAAPVAAVLPDPSASPMAQSAPLQQPTSAGSKLATPICSIDPSACPLPARGRDDEGSDCDAPRKHVQPAHNPSRPETHGGCDALPRPAQLSATVGGMSQPSMAAPTPKLPQHSAAAFLKENTQPLTLNSLRKKGKSKRRRAPSTSQLSEKPAINASDTETASQSPCPKEVPRSANGTASSQPHASDPAPEDFTLASSRGARRRARALASSPVLPADPAVAGTVLFKPSAPNGAFMQSSRLALASALSSRPGVIKVRVNSRRNIVAADVSSRECIEELLGVTELCGIPVSARLPADRGYSTGCLHGVEGDLTDDDLLQSIESSVPLVSATRNGNTVTLRFAGPVPPEHVSLYKLRCRVRPARPRPLQCLQCGRLGHATATCRRANCCLRCGRSHPSTESCSARPRCVNCGHNHPANTPTCRKWQEERKVATIMASSTVPLSRRAVRAMVQEANRSQLPTPPASAATRTYAQAVSGTPPPAPTPVPQRVDACSVLPSPASEASPASPAMRQSASPTAQLRDDPRDAIIASPQLTLRAVGEQLPSGSPLKAICLQAAIMASPQGPSRRPRVLQWNINRLRRRHSELKERLLQDEFDVLALQEVYITSESLRLRGYVGYCSTTSCTVSGCSDVPCLVDGHPQDTARCAVFVRTSIPHTVVCVEDLTSGPMECCAVTVRLGSWDTTVASFYVRPNKPWNASSLLPLTARLGRDFLLCGDLNGHHTAWGGHRCCARGRAAADVIVRAGLKILNSGEPNFVRRGVRTAIDISLATERCAYAWSICPDTWGSDHFPIFLATNTGPAPRTRVCCTVNWDIFRRLSAAPADGDFLQHIVNSAQAATIVSRTQPRRPVPDLKQLQLWATRRRAEHRAIRSSGAEDWTAFRRLDAVCRRHANRRWKQSWEGVCSSISSSRRSSTAWRLLRLLQRGPTIRQPILAVAISSGLTELALADLLASQFAARPPGPPMAARPSDGVM</sequence>
<dbReference type="SUPFAM" id="SSF56219">
    <property type="entry name" value="DNase I-like"/>
    <property type="match status" value="1"/>
</dbReference>
<dbReference type="Pfam" id="PF03372">
    <property type="entry name" value="Exo_endo_phos"/>
    <property type="match status" value="1"/>
</dbReference>
<dbReference type="Gene3D" id="3.60.10.10">
    <property type="entry name" value="Endonuclease/exonuclease/phosphatase"/>
    <property type="match status" value="1"/>
</dbReference>
<dbReference type="VEuPathDB" id="VectorBase:RSAN_054314"/>
<organism evidence="3 4">
    <name type="scientific">Rhipicephalus sanguineus</name>
    <name type="common">Brown dog tick</name>
    <name type="synonym">Ixodes sanguineus</name>
    <dbReference type="NCBI Taxonomy" id="34632"/>
    <lineage>
        <taxon>Eukaryota</taxon>
        <taxon>Metazoa</taxon>
        <taxon>Ecdysozoa</taxon>
        <taxon>Arthropoda</taxon>
        <taxon>Chelicerata</taxon>
        <taxon>Arachnida</taxon>
        <taxon>Acari</taxon>
        <taxon>Parasitiformes</taxon>
        <taxon>Ixodida</taxon>
        <taxon>Ixodoidea</taxon>
        <taxon>Ixodidae</taxon>
        <taxon>Rhipicephalinae</taxon>
        <taxon>Rhipicephalus</taxon>
        <taxon>Rhipicephalus</taxon>
    </lineage>
</organism>